<keyword evidence="5" id="KW-0046">Antibiotic resistance</keyword>
<dbReference type="RefSeq" id="WP_039626971.1">
    <property type="nucleotide sequence ID" value="NZ_CP007775.1"/>
</dbReference>
<protein>
    <recommendedName>
        <fullName evidence="2 5">Aminoglycoside N(3)-acetyltransferase</fullName>
        <ecNumber evidence="5">2.3.1.-</ecNumber>
    </recommendedName>
</protein>
<evidence type="ECO:0000256" key="4">
    <source>
        <dbReference type="ARBA" id="ARBA00023315"/>
    </source>
</evidence>
<comment type="catalytic activity">
    <reaction evidence="5">
        <text>a 2-deoxystreptamine antibiotic + acetyl-CoA = an N(3)-acetyl-2-deoxystreptamine antibiotic + CoA + H(+)</text>
        <dbReference type="Rhea" id="RHEA:12665"/>
        <dbReference type="ChEBI" id="CHEBI:15378"/>
        <dbReference type="ChEBI" id="CHEBI:57287"/>
        <dbReference type="ChEBI" id="CHEBI:57288"/>
        <dbReference type="ChEBI" id="CHEBI:57921"/>
        <dbReference type="ChEBI" id="CHEBI:77452"/>
        <dbReference type="EC" id="2.3.1.81"/>
    </reaction>
</comment>
<dbReference type="PANTHER" id="PTHR11104:SF0">
    <property type="entry name" value="SPBETA PROPHAGE-DERIVED AMINOGLYCOSIDE N(3')-ACETYLTRANSFERASE-LIKE PROTEIN YOKD"/>
    <property type="match status" value="1"/>
</dbReference>
<dbReference type="InterPro" id="IPR028345">
    <property type="entry name" value="Antibiotic_NAT-like"/>
</dbReference>
<evidence type="ECO:0000256" key="3">
    <source>
        <dbReference type="ARBA" id="ARBA00022679"/>
    </source>
</evidence>
<name>A0A0A8HWT9_CAMLA</name>
<reference evidence="6 7" key="1">
    <citation type="journal article" date="2014" name="Genome Biol. Evol.">
        <title>Comparative Genomics of the Campylobacter lari Group.</title>
        <authorList>
            <person name="Miller W.G."/>
            <person name="Yee E."/>
            <person name="Chapman M.H."/>
            <person name="Smith T.P."/>
            <person name="Bono J.L."/>
            <person name="Huynh S."/>
            <person name="Parker C.T."/>
            <person name="Vandamme P."/>
            <person name="Luong K."/>
            <person name="Korlach J."/>
        </authorList>
    </citation>
    <scope>NUCLEOTIDE SEQUENCE [LARGE SCALE GENOMIC DNA]</scope>
    <source>
        <strain evidence="7">RM3659</strain>
    </source>
</reference>
<dbReference type="GO" id="GO:0046677">
    <property type="term" value="P:response to antibiotic"/>
    <property type="evidence" value="ECO:0007669"/>
    <property type="project" value="UniProtKB-KW"/>
</dbReference>
<dbReference type="InterPro" id="IPR003679">
    <property type="entry name" value="Amioglycoside_AcTrfase"/>
</dbReference>
<evidence type="ECO:0000256" key="2">
    <source>
        <dbReference type="ARBA" id="ARBA00012882"/>
    </source>
</evidence>
<dbReference type="SUPFAM" id="SSF110710">
    <property type="entry name" value="TTHA0583/YokD-like"/>
    <property type="match status" value="1"/>
</dbReference>
<gene>
    <name evidence="6" type="ORF">UPTC3659_1527</name>
</gene>
<proteinExistence type="inferred from homology"/>
<sequence>MQALFKNQNKIFYKQDLIKALKNLGIKRGDILFIHSEIYNFGIPLVTPKELLRIFLDCFFEVIGKEGTLIMPTFTYSFCDGKDYDKINSKTKVGVLNEFFRLQPGVKRTNDPIFSCAIKGAKEDLFLQDHDSCFGENSVFDILTKNNGKIILFGELWLGVTYIHHIEEKAQVSYRYFKEFQGNIIQEDQNKLPKKIKYFVRNIDKSSIIDLVKLLTFLQKNNNLQISNFSYANIAVIDTLPFFESCVKILKHDEKYFLDNQG</sequence>
<organism evidence="6 7">
    <name type="scientific">Campylobacter lari NCTC 11845</name>
    <dbReference type="NCBI Taxonomy" id="1388749"/>
    <lineage>
        <taxon>Bacteria</taxon>
        <taxon>Pseudomonadati</taxon>
        <taxon>Campylobacterota</taxon>
        <taxon>Epsilonproteobacteria</taxon>
        <taxon>Campylobacterales</taxon>
        <taxon>Campylobacteraceae</taxon>
        <taxon>Campylobacter</taxon>
    </lineage>
</organism>
<evidence type="ECO:0000256" key="5">
    <source>
        <dbReference type="RuleBase" id="RU365031"/>
    </source>
</evidence>
<keyword evidence="4 5" id="KW-0012">Acyltransferase</keyword>
<dbReference type="PANTHER" id="PTHR11104">
    <property type="entry name" value="AMINOGLYCOSIDE N3-ACETYLTRANSFERASE"/>
    <property type="match status" value="1"/>
</dbReference>
<evidence type="ECO:0000256" key="1">
    <source>
        <dbReference type="ARBA" id="ARBA00006383"/>
    </source>
</evidence>
<dbReference type="EC" id="2.3.1.-" evidence="5"/>
<dbReference type="AlphaFoldDB" id="A0A0A8HWT9"/>
<evidence type="ECO:0000313" key="7">
    <source>
        <dbReference type="Proteomes" id="UP000031130"/>
    </source>
</evidence>
<comment type="similarity">
    <text evidence="1 5">Belongs to the antibiotic N-acetyltransferase family.</text>
</comment>
<keyword evidence="3 5" id="KW-0808">Transferase</keyword>
<dbReference type="KEGG" id="cln:UPTC3659_1527"/>
<dbReference type="HOGENOM" id="CLU_084750_0_0_7"/>
<evidence type="ECO:0000313" key="6">
    <source>
        <dbReference type="EMBL" id="AJD02354.1"/>
    </source>
</evidence>
<dbReference type="Pfam" id="PF02522">
    <property type="entry name" value="Antibiotic_NAT"/>
    <property type="match status" value="1"/>
</dbReference>
<dbReference type="GO" id="GO:0046353">
    <property type="term" value="F:aminoglycoside 3-N-acetyltransferase activity"/>
    <property type="evidence" value="ECO:0007669"/>
    <property type="project" value="UniProtKB-EC"/>
</dbReference>
<accession>A0A0A8HWT9</accession>
<dbReference type="OrthoDB" id="7330654at2"/>
<dbReference type="EMBL" id="CP007775">
    <property type="protein sequence ID" value="AJD02354.1"/>
    <property type="molecule type" value="Genomic_DNA"/>
</dbReference>
<dbReference type="Proteomes" id="UP000031130">
    <property type="component" value="Chromosome"/>
</dbReference>